<dbReference type="PROSITE" id="PS51257">
    <property type="entry name" value="PROKAR_LIPOPROTEIN"/>
    <property type="match status" value="1"/>
</dbReference>
<evidence type="ECO:0000313" key="3">
    <source>
        <dbReference type="Proteomes" id="UP000540685"/>
    </source>
</evidence>
<reference evidence="2 3" key="1">
    <citation type="submission" date="2020-08" db="EMBL/GenBank/DDBJ databases">
        <title>Sequencing the genomes of 1000 actinobacteria strains.</title>
        <authorList>
            <person name="Klenk H.-P."/>
        </authorList>
    </citation>
    <scope>NUCLEOTIDE SEQUENCE [LARGE SCALE GENOMIC DNA]</scope>
    <source>
        <strain evidence="2 3">DSM 46887</strain>
    </source>
</reference>
<dbReference type="RefSeq" id="WP_184545669.1">
    <property type="nucleotide sequence ID" value="NZ_JACHMP010000001.1"/>
</dbReference>
<dbReference type="InterPro" id="IPR021903">
    <property type="entry name" value="DUF3515"/>
</dbReference>
<organism evidence="2 3">
    <name type="scientific">Streptosporangium becharense</name>
    <dbReference type="NCBI Taxonomy" id="1816182"/>
    <lineage>
        <taxon>Bacteria</taxon>
        <taxon>Bacillati</taxon>
        <taxon>Actinomycetota</taxon>
        <taxon>Actinomycetes</taxon>
        <taxon>Streptosporangiales</taxon>
        <taxon>Streptosporangiaceae</taxon>
        <taxon>Streptosporangium</taxon>
    </lineage>
</organism>
<dbReference type="Proteomes" id="UP000540685">
    <property type="component" value="Unassembled WGS sequence"/>
</dbReference>
<dbReference type="EMBL" id="JACHMP010000001">
    <property type="protein sequence ID" value="MBB5821494.1"/>
    <property type="molecule type" value="Genomic_DNA"/>
</dbReference>
<evidence type="ECO:0008006" key="4">
    <source>
        <dbReference type="Google" id="ProtNLM"/>
    </source>
</evidence>
<proteinExistence type="predicted"/>
<dbReference type="Pfam" id="PF12028">
    <property type="entry name" value="DUF3515"/>
    <property type="match status" value="1"/>
</dbReference>
<feature type="chain" id="PRO_5038512308" description="DUF3515 domain-containing protein" evidence="1">
    <location>
        <begin position="25"/>
        <end position="148"/>
    </location>
</feature>
<comment type="caution">
    <text evidence="2">The sequence shown here is derived from an EMBL/GenBank/DDBJ whole genome shotgun (WGS) entry which is preliminary data.</text>
</comment>
<accession>A0A7W9IIS7</accession>
<keyword evidence="3" id="KW-1185">Reference proteome</keyword>
<protein>
    <recommendedName>
        <fullName evidence="4">DUF3515 domain-containing protein</fullName>
    </recommendedName>
</protein>
<name>A0A7W9IIS7_9ACTN</name>
<gene>
    <name evidence="2" type="ORF">F4562_004556</name>
</gene>
<feature type="signal peptide" evidence="1">
    <location>
        <begin position="1"/>
        <end position="24"/>
    </location>
</feature>
<sequence length="148" mass="15464">MPLRFARWTGCACALLIVAGCGGAVRVEPPVPEGAAAAACETLGERLPQRLDGADRGESTPASPYVAVWGEAEIALRCGVARPATMSATDQVPEINGVAWYPDPARPTLFTSVGREAYVEVTISRKHVPQNVLLDLAAPIKAALAQTG</sequence>
<evidence type="ECO:0000256" key="1">
    <source>
        <dbReference type="SAM" id="SignalP"/>
    </source>
</evidence>
<evidence type="ECO:0000313" key="2">
    <source>
        <dbReference type="EMBL" id="MBB5821494.1"/>
    </source>
</evidence>
<keyword evidence="1" id="KW-0732">Signal</keyword>
<dbReference type="AlphaFoldDB" id="A0A7W9IIS7"/>